<keyword evidence="15" id="KW-0539">Nucleus</keyword>
<evidence type="ECO:0000256" key="5">
    <source>
        <dbReference type="ARBA" id="ARBA00012045"/>
    </source>
</evidence>
<keyword evidence="22" id="KW-1185">Reference proteome</keyword>
<dbReference type="PANTHER" id="PTHR42944">
    <property type="entry name" value="ADENINE DNA GLYCOSYLASE"/>
    <property type="match status" value="1"/>
</dbReference>
<comment type="similarity">
    <text evidence="4 18">Belongs to the Nth/MutY family.</text>
</comment>
<dbReference type="InterPro" id="IPR003651">
    <property type="entry name" value="Endonuclease3_FeS-loop_motif"/>
</dbReference>
<dbReference type="FunFam" id="1.10.340.30:FF:000002">
    <property type="entry name" value="Adenine DNA glycosylase"/>
    <property type="match status" value="1"/>
</dbReference>
<dbReference type="GO" id="GO:0032357">
    <property type="term" value="F:oxidized purine DNA binding"/>
    <property type="evidence" value="ECO:0000318"/>
    <property type="project" value="GO_Central"/>
</dbReference>
<dbReference type="KEGG" id="spu:115928716"/>
<evidence type="ECO:0000256" key="6">
    <source>
        <dbReference type="ARBA" id="ARBA00022023"/>
    </source>
</evidence>
<feature type="compositionally biased region" description="Basic and acidic residues" evidence="19">
    <location>
        <begin position="489"/>
        <end position="506"/>
    </location>
</feature>
<feature type="compositionally biased region" description="Acidic residues" evidence="19">
    <location>
        <begin position="405"/>
        <end position="425"/>
    </location>
</feature>
<evidence type="ECO:0000256" key="13">
    <source>
        <dbReference type="ARBA" id="ARBA00023128"/>
    </source>
</evidence>
<name>A0A7M7PL97_STRPU</name>
<evidence type="ECO:0000256" key="14">
    <source>
        <dbReference type="ARBA" id="ARBA00023204"/>
    </source>
</evidence>
<dbReference type="CDD" id="cd00056">
    <property type="entry name" value="ENDO3c"/>
    <property type="match status" value="1"/>
</dbReference>
<evidence type="ECO:0000256" key="17">
    <source>
        <dbReference type="ARBA" id="ARBA00058024"/>
    </source>
</evidence>
<keyword evidence="7" id="KW-0004">4Fe-4S</keyword>
<evidence type="ECO:0000256" key="7">
    <source>
        <dbReference type="ARBA" id="ARBA00022485"/>
    </source>
</evidence>
<evidence type="ECO:0000256" key="12">
    <source>
        <dbReference type="ARBA" id="ARBA00023014"/>
    </source>
</evidence>
<dbReference type="OrthoDB" id="10248838at2759"/>
<protein>
    <recommendedName>
        <fullName evidence="6 18">Adenine DNA glycosylase</fullName>
        <ecNumber evidence="5 18">3.2.2.31</ecNumber>
    </recommendedName>
</protein>
<keyword evidence="12" id="KW-0411">Iron-sulfur</keyword>
<reference evidence="22" key="1">
    <citation type="submission" date="2015-02" db="EMBL/GenBank/DDBJ databases">
        <title>Genome sequencing for Strongylocentrotus purpuratus.</title>
        <authorList>
            <person name="Murali S."/>
            <person name="Liu Y."/>
            <person name="Vee V."/>
            <person name="English A."/>
            <person name="Wang M."/>
            <person name="Skinner E."/>
            <person name="Han Y."/>
            <person name="Muzny D.M."/>
            <person name="Worley K.C."/>
            <person name="Gibbs R.A."/>
        </authorList>
    </citation>
    <scope>NUCLEOTIDE SEQUENCE</scope>
</reference>
<dbReference type="Pfam" id="PF14815">
    <property type="entry name" value="NUDIX_4"/>
    <property type="match status" value="1"/>
</dbReference>
<evidence type="ECO:0000259" key="20">
    <source>
        <dbReference type="SMART" id="SM00478"/>
    </source>
</evidence>
<dbReference type="Proteomes" id="UP000007110">
    <property type="component" value="Unassembled WGS sequence"/>
</dbReference>
<dbReference type="InterPro" id="IPR023170">
    <property type="entry name" value="HhH_base_excis_C"/>
</dbReference>
<comment type="subcellular location">
    <subcellularLocation>
        <location evidence="3">Mitochondrion</location>
    </subcellularLocation>
    <subcellularLocation>
        <location evidence="2">Nucleus</location>
    </subcellularLocation>
</comment>
<comment type="function">
    <text evidence="18">Adenine glycosylase active on G-A mispairs.</text>
</comment>
<evidence type="ECO:0000256" key="4">
    <source>
        <dbReference type="ARBA" id="ARBA00008343"/>
    </source>
</evidence>
<keyword evidence="14" id="KW-0234">DNA repair</keyword>
<evidence type="ECO:0000313" key="22">
    <source>
        <dbReference type="Proteomes" id="UP000007110"/>
    </source>
</evidence>
<evidence type="ECO:0000256" key="8">
    <source>
        <dbReference type="ARBA" id="ARBA00022723"/>
    </source>
</evidence>
<evidence type="ECO:0000313" key="21">
    <source>
        <dbReference type="EnsemblMetazoa" id="XP_030852406"/>
    </source>
</evidence>
<dbReference type="Gene3D" id="3.90.79.10">
    <property type="entry name" value="Nucleoside Triphosphate Pyrophosphohydrolase"/>
    <property type="match status" value="1"/>
</dbReference>
<evidence type="ECO:0000256" key="16">
    <source>
        <dbReference type="ARBA" id="ARBA00023295"/>
    </source>
</evidence>
<dbReference type="SMART" id="SM00525">
    <property type="entry name" value="FES"/>
    <property type="match status" value="1"/>
</dbReference>
<keyword evidence="13" id="KW-0496">Mitochondrion</keyword>
<dbReference type="SUPFAM" id="SSF48150">
    <property type="entry name" value="DNA-glycosylase"/>
    <property type="match status" value="1"/>
</dbReference>
<dbReference type="GO" id="GO:0035485">
    <property type="term" value="F:adenine/guanine mispair binding"/>
    <property type="evidence" value="ECO:0000318"/>
    <property type="project" value="GO_Central"/>
</dbReference>
<dbReference type="RefSeq" id="XP_030852406.1">
    <property type="nucleotide sequence ID" value="XM_030996546.1"/>
</dbReference>
<dbReference type="InterPro" id="IPR029119">
    <property type="entry name" value="MutY_C"/>
</dbReference>
<evidence type="ECO:0000256" key="19">
    <source>
        <dbReference type="SAM" id="MobiDB-lite"/>
    </source>
</evidence>
<sequence>MMKKASKNNNNIIDTQIRGAIHSFSQTEIESLRRKLLQWYDVNKRDLPWRNIKGEDTNHKAYAVWVSEIMCQQTQVATVIDYYNKWMKKWPTLESLSKASLEEVREVWAGLGYYSRGQRLFEGACKVQNELDGQIPGTAEQLRKELPGVGRYTAGAIASISFSEATGVVDGNVIRVLSRLRMIGADSTTQNVMTAIWDLANTIVDPDRPGDFNQSMMELGATVCHPKSPQCPSCPVQSHCRAIQQMDQLTRDLATKLTKSNGQSLPEEKGVVDIECAADGCSLCMDGPLDANLGVMNYPRKPKKKPLKQQVIAVCIVERETNDEEEYLIVQRPDTGLLAGMWEFPSIEIAEETSRQKSRNKIDSYLKDTLNMTLKTVKDRKHIIQFVHMFSHIHQTYELETMKVEEEDEEEEEEEEKEKEEEEDVSEKSQKSEDVPHHQWVSRSAFEGQAVSAGMRKAFDAYNGKTIKKKSGKKSKKSEIEDGNAPKQRKLDTYFTKKEEKTSRCK</sequence>
<feature type="region of interest" description="Disordered" evidence="19">
    <location>
        <begin position="460"/>
        <end position="506"/>
    </location>
</feature>
<keyword evidence="9 18" id="KW-0227">DNA damage</keyword>
<dbReference type="GO" id="GO:0005634">
    <property type="term" value="C:nucleus"/>
    <property type="evidence" value="ECO:0000318"/>
    <property type="project" value="GO_Central"/>
</dbReference>
<feature type="domain" description="HhH-GPD" evidence="20">
    <location>
        <begin position="70"/>
        <end position="222"/>
    </location>
</feature>
<feature type="compositionally biased region" description="Basic and acidic residues" evidence="19">
    <location>
        <begin position="426"/>
        <end position="437"/>
    </location>
</feature>
<dbReference type="Pfam" id="PF00633">
    <property type="entry name" value="HHH"/>
    <property type="match status" value="1"/>
</dbReference>
<dbReference type="GO" id="GO:0006284">
    <property type="term" value="P:base-excision repair"/>
    <property type="evidence" value="ECO:0000318"/>
    <property type="project" value="GO_Central"/>
</dbReference>
<keyword evidence="11 18" id="KW-0408">Iron</keyword>
<accession>A0A7M7PL97</accession>
<keyword evidence="16 18" id="KW-0326">Glycosidase</keyword>
<dbReference type="InParanoid" id="A0A7M7PL97"/>
<dbReference type="FunFam" id="3.90.79.10:FF:000026">
    <property type="entry name" value="Adenine DNA glycosylase"/>
    <property type="match status" value="1"/>
</dbReference>
<evidence type="ECO:0000256" key="1">
    <source>
        <dbReference type="ARBA" id="ARBA00000843"/>
    </source>
</evidence>
<evidence type="ECO:0000256" key="2">
    <source>
        <dbReference type="ARBA" id="ARBA00004123"/>
    </source>
</evidence>
<dbReference type="FunFam" id="1.10.1670.10:FF:000002">
    <property type="entry name" value="Adenine DNA glycosylase"/>
    <property type="match status" value="1"/>
</dbReference>
<dbReference type="GO" id="GO:0005739">
    <property type="term" value="C:mitochondrion"/>
    <property type="evidence" value="ECO:0007669"/>
    <property type="project" value="UniProtKB-SubCell"/>
</dbReference>
<proteinExistence type="inferred from homology"/>
<dbReference type="GO" id="GO:0000701">
    <property type="term" value="F:purine-specific mismatch base pair DNA N-glycosylase activity"/>
    <property type="evidence" value="ECO:0000318"/>
    <property type="project" value="GO_Central"/>
</dbReference>
<keyword evidence="10" id="KW-0378">Hydrolase</keyword>
<dbReference type="OMA" id="CRPGDFN"/>
<evidence type="ECO:0000256" key="3">
    <source>
        <dbReference type="ARBA" id="ARBA00004173"/>
    </source>
</evidence>
<evidence type="ECO:0000256" key="10">
    <source>
        <dbReference type="ARBA" id="ARBA00022801"/>
    </source>
</evidence>
<dbReference type="GO" id="GO:0051539">
    <property type="term" value="F:4 iron, 4 sulfur cluster binding"/>
    <property type="evidence" value="ECO:0007669"/>
    <property type="project" value="UniProtKB-UniRule"/>
</dbReference>
<dbReference type="GO" id="GO:0034039">
    <property type="term" value="F:8-oxo-7,8-dihydroguanine DNA N-glycosylase activity"/>
    <property type="evidence" value="ECO:0000318"/>
    <property type="project" value="GO_Central"/>
</dbReference>
<reference evidence="21" key="2">
    <citation type="submission" date="2021-01" db="UniProtKB">
        <authorList>
            <consortium name="EnsemblMetazoa"/>
        </authorList>
    </citation>
    <scope>IDENTIFICATION</scope>
</reference>
<evidence type="ECO:0000256" key="11">
    <source>
        <dbReference type="ARBA" id="ARBA00023004"/>
    </source>
</evidence>
<dbReference type="EC" id="3.2.2.31" evidence="5 18"/>
<dbReference type="GO" id="GO:0046872">
    <property type="term" value="F:metal ion binding"/>
    <property type="evidence" value="ECO:0007669"/>
    <property type="project" value="UniProtKB-UniRule"/>
</dbReference>
<dbReference type="GO" id="GO:0006298">
    <property type="term" value="P:mismatch repair"/>
    <property type="evidence" value="ECO:0000318"/>
    <property type="project" value="GO_Central"/>
</dbReference>
<dbReference type="InterPro" id="IPR011257">
    <property type="entry name" value="DNA_glycosylase"/>
</dbReference>
<dbReference type="EnsemblMetazoa" id="XM_030996546">
    <property type="protein sequence ID" value="XP_030852406"/>
    <property type="gene ID" value="LOC115928716"/>
</dbReference>
<dbReference type="InterPro" id="IPR003265">
    <property type="entry name" value="HhH-GPD_domain"/>
</dbReference>
<dbReference type="Gene3D" id="1.10.1670.10">
    <property type="entry name" value="Helix-hairpin-Helix base-excision DNA repair enzymes (C-terminal)"/>
    <property type="match status" value="1"/>
</dbReference>
<dbReference type="GeneID" id="115928716"/>
<keyword evidence="8" id="KW-0479">Metal-binding</keyword>
<comment type="cofactor">
    <cofactor evidence="18">
        <name>[4Fe-4S] cluster</name>
        <dbReference type="ChEBI" id="CHEBI:49883"/>
    </cofactor>
    <text evidence="18">Binds 1 [4Fe-4S] cluster.</text>
</comment>
<feature type="compositionally biased region" description="Basic residues" evidence="19">
    <location>
        <begin position="466"/>
        <end position="476"/>
    </location>
</feature>
<dbReference type="Pfam" id="PF00730">
    <property type="entry name" value="HhH-GPD"/>
    <property type="match status" value="1"/>
</dbReference>
<dbReference type="InterPro" id="IPR000445">
    <property type="entry name" value="HhH_motif"/>
</dbReference>
<dbReference type="InterPro" id="IPR044298">
    <property type="entry name" value="MIG/MutY"/>
</dbReference>
<dbReference type="SMART" id="SM00478">
    <property type="entry name" value="ENDO3c"/>
    <property type="match status" value="1"/>
</dbReference>
<evidence type="ECO:0000256" key="9">
    <source>
        <dbReference type="ARBA" id="ARBA00022763"/>
    </source>
</evidence>
<evidence type="ECO:0000256" key="18">
    <source>
        <dbReference type="RuleBase" id="RU365096"/>
    </source>
</evidence>
<comment type="function">
    <text evidence="17">Involved in oxidative DNA damage repair. Initiates repair of A*oxoG to C*G by removing the inappropriately paired adenine base from the DNA backbone. Possesses both adenine and 2-OH-A DNA glycosylase activities.</text>
</comment>
<evidence type="ECO:0000256" key="15">
    <source>
        <dbReference type="ARBA" id="ARBA00023242"/>
    </source>
</evidence>
<dbReference type="CDD" id="cd03431">
    <property type="entry name" value="NUDIX_DNA_Glycosylase_C-MutY"/>
    <property type="match status" value="1"/>
</dbReference>
<dbReference type="AlphaFoldDB" id="A0A7M7PL97"/>
<feature type="region of interest" description="Disordered" evidence="19">
    <location>
        <begin position="400"/>
        <end position="443"/>
    </location>
</feature>
<dbReference type="FunCoup" id="A0A7M7PL97">
    <property type="interactions" value="915"/>
</dbReference>
<dbReference type="PANTHER" id="PTHR42944:SF1">
    <property type="entry name" value="ADENINE DNA GLYCOSYLASE"/>
    <property type="match status" value="1"/>
</dbReference>
<comment type="catalytic activity">
    <reaction evidence="1 18">
        <text>Hydrolyzes free adenine bases from 7,8-dihydro-8-oxoguanine:adenine mismatched double-stranded DNA, leaving an apurinic site.</text>
        <dbReference type="EC" id="3.2.2.31"/>
    </reaction>
</comment>
<dbReference type="InterPro" id="IPR015797">
    <property type="entry name" value="NUDIX_hydrolase-like_dom_sf"/>
</dbReference>
<organism evidence="21 22">
    <name type="scientific">Strongylocentrotus purpuratus</name>
    <name type="common">Purple sea urchin</name>
    <dbReference type="NCBI Taxonomy" id="7668"/>
    <lineage>
        <taxon>Eukaryota</taxon>
        <taxon>Metazoa</taxon>
        <taxon>Echinodermata</taxon>
        <taxon>Eleutherozoa</taxon>
        <taxon>Echinozoa</taxon>
        <taxon>Echinoidea</taxon>
        <taxon>Euechinoidea</taxon>
        <taxon>Echinacea</taxon>
        <taxon>Camarodonta</taxon>
        <taxon>Echinidea</taxon>
        <taxon>Strongylocentrotidae</taxon>
        <taxon>Strongylocentrotus</taxon>
    </lineage>
</organism>
<dbReference type="Gene3D" id="1.10.340.30">
    <property type="entry name" value="Hypothetical protein, domain 2"/>
    <property type="match status" value="1"/>
</dbReference>
<dbReference type="SUPFAM" id="SSF55811">
    <property type="entry name" value="Nudix"/>
    <property type="match status" value="1"/>
</dbReference>